<evidence type="ECO:0000256" key="2">
    <source>
        <dbReference type="ARBA" id="ARBA00023015"/>
    </source>
</evidence>
<dbReference type="GO" id="GO:0000976">
    <property type="term" value="F:transcription cis-regulatory region binding"/>
    <property type="evidence" value="ECO:0007669"/>
    <property type="project" value="TreeGrafter"/>
</dbReference>
<feature type="region of interest" description="Disordered" evidence="6">
    <location>
        <begin position="121"/>
        <end position="166"/>
    </location>
</feature>
<evidence type="ECO:0000256" key="4">
    <source>
        <dbReference type="ARBA" id="ARBA00023163"/>
    </source>
</evidence>
<evidence type="ECO:0000256" key="3">
    <source>
        <dbReference type="ARBA" id="ARBA00023125"/>
    </source>
</evidence>
<organism evidence="7 8">
    <name type="scientific">Fusarium napiforme</name>
    <dbReference type="NCBI Taxonomy" id="42672"/>
    <lineage>
        <taxon>Eukaryota</taxon>
        <taxon>Fungi</taxon>
        <taxon>Dikarya</taxon>
        <taxon>Ascomycota</taxon>
        <taxon>Pezizomycotina</taxon>
        <taxon>Sordariomycetes</taxon>
        <taxon>Hypocreomycetidae</taxon>
        <taxon>Hypocreales</taxon>
        <taxon>Nectriaceae</taxon>
        <taxon>Fusarium</taxon>
        <taxon>Fusarium fujikuroi species complex</taxon>
    </lineage>
</organism>
<evidence type="ECO:0000256" key="6">
    <source>
        <dbReference type="SAM" id="MobiDB-lite"/>
    </source>
</evidence>
<gene>
    <name evidence="7" type="ORF">FNAPI_11353</name>
</gene>
<dbReference type="PANTHER" id="PTHR31845:SF21">
    <property type="entry name" value="REGULATORY PROTEIN LEU3"/>
    <property type="match status" value="1"/>
</dbReference>
<reference evidence="7 8" key="1">
    <citation type="submission" date="2020-05" db="EMBL/GenBank/DDBJ databases">
        <title>Identification and distribution of gene clusters putatively required for synthesis of sphingolipid metabolism inhibitors in phylogenetically diverse species of the filamentous fungus Fusarium.</title>
        <authorList>
            <person name="Kim H.-S."/>
            <person name="Busman M."/>
            <person name="Brown D.W."/>
            <person name="Divon H."/>
            <person name="Uhlig S."/>
            <person name="Proctor R.H."/>
        </authorList>
    </citation>
    <scope>NUCLEOTIDE SEQUENCE [LARGE SCALE GENOMIC DNA]</scope>
    <source>
        <strain evidence="7 8">NRRL 25196</strain>
    </source>
</reference>
<comment type="subcellular location">
    <subcellularLocation>
        <location evidence="1">Nucleus</location>
    </subcellularLocation>
</comment>
<dbReference type="GO" id="GO:0005634">
    <property type="term" value="C:nucleus"/>
    <property type="evidence" value="ECO:0007669"/>
    <property type="project" value="UniProtKB-SubCell"/>
</dbReference>
<sequence length="695" mass="76541">MRTSDFNRGLGPRANAICTRLLFLLSQSAVDEPVDQFGFSDLSPFVSSPSLPLCIQDPAAQRAAPHVARLSWPVTPAINLPEHRARGVVSADFNVGSIRISKEFQQESYIVEAITNYIDPQQPLSSDSTSAGAQSHTNQSTLSQAPDMPSSACTRSSSPSSHTDSQYSTYTDIVAGVNECVRGSEAWLQLKAVDIPSSYQLGSLSVNNTVALELFQHFDRYYRPHAKFLRPIQHEAMLSAIFVCAPLTIEMMHALLCLCLWPVPKVRLWQDLSWGYIGLVVNSAMGLNCHLPSNPLLNAQLKRNSSRRAVPNIDAAVRDTTWLACFDISTRLSEFLGFSSSFSSTYHLSCISRARERASNLLGPSGHMILEIRRLSLTSMAKLDMVTDSALHFSQTQSSISELELLRRSDQRPWSPETELTLQGTKLYLYAMTLLLPPPKDLVVALQATSNRDTVLISGLMCASTMISDMLQQIDDKPNQGSDKNTCSAAFWPKTQISYMFFAATFIFRVLLSHSSLTPQDITLAMSRLADAHAVSRMEPLHPDRTRAAGIIQRLIEVARSYMIEDSGENDAKDLLPRGLLVTGRLGASVMFDAVLRSVHHQRQNTQTRKSLSLKFSRVTPMPGTEMLAGGEASSNIGLIGDLQSVEAHGDAPSRSGGIGFGDMFDFEFMDTYEYIMSTDSSLILDSLEDPVGRI</sequence>
<keyword evidence="4" id="KW-0804">Transcription</keyword>
<accession>A0A8H5IIU2</accession>
<dbReference type="PANTHER" id="PTHR31845">
    <property type="entry name" value="FINGER DOMAIN PROTEIN, PUTATIVE-RELATED"/>
    <property type="match status" value="1"/>
</dbReference>
<name>A0A8H5IIU2_9HYPO</name>
<dbReference type="Proteomes" id="UP000574317">
    <property type="component" value="Unassembled WGS sequence"/>
</dbReference>
<proteinExistence type="predicted"/>
<dbReference type="GO" id="GO:0000981">
    <property type="term" value="F:DNA-binding transcription factor activity, RNA polymerase II-specific"/>
    <property type="evidence" value="ECO:0007669"/>
    <property type="project" value="TreeGrafter"/>
</dbReference>
<evidence type="ECO:0000313" key="7">
    <source>
        <dbReference type="EMBL" id="KAF5537634.1"/>
    </source>
</evidence>
<comment type="caution">
    <text evidence="7">The sequence shown here is derived from an EMBL/GenBank/DDBJ whole genome shotgun (WGS) entry which is preliminary data.</text>
</comment>
<evidence type="ECO:0000256" key="1">
    <source>
        <dbReference type="ARBA" id="ARBA00004123"/>
    </source>
</evidence>
<protein>
    <submittedName>
        <fullName evidence="7">Transcription factor SEF1</fullName>
    </submittedName>
</protein>
<evidence type="ECO:0000313" key="8">
    <source>
        <dbReference type="Proteomes" id="UP000574317"/>
    </source>
</evidence>
<dbReference type="EMBL" id="JAAOAO010000531">
    <property type="protein sequence ID" value="KAF5537634.1"/>
    <property type="molecule type" value="Genomic_DNA"/>
</dbReference>
<evidence type="ECO:0000256" key="5">
    <source>
        <dbReference type="ARBA" id="ARBA00023242"/>
    </source>
</evidence>
<feature type="compositionally biased region" description="Polar residues" evidence="6">
    <location>
        <begin position="121"/>
        <end position="144"/>
    </location>
</feature>
<keyword evidence="2" id="KW-0805">Transcription regulation</keyword>
<keyword evidence="8" id="KW-1185">Reference proteome</keyword>
<keyword evidence="5" id="KW-0539">Nucleus</keyword>
<keyword evidence="3" id="KW-0238">DNA-binding</keyword>
<dbReference type="InterPro" id="IPR051089">
    <property type="entry name" value="prtT"/>
</dbReference>
<feature type="compositionally biased region" description="Low complexity" evidence="6">
    <location>
        <begin position="150"/>
        <end position="166"/>
    </location>
</feature>
<dbReference type="AlphaFoldDB" id="A0A8H5IIU2"/>